<feature type="transmembrane region" description="Helical" evidence="2">
    <location>
        <begin position="365"/>
        <end position="387"/>
    </location>
</feature>
<feature type="transmembrane region" description="Helical" evidence="2">
    <location>
        <begin position="305"/>
        <end position="326"/>
    </location>
</feature>
<keyword evidence="2" id="KW-0812">Transmembrane</keyword>
<reference evidence="3" key="1">
    <citation type="journal article" date="2014" name="Int. J. Syst. Evol. Microbiol.">
        <title>Complete genome sequence of Corynebacterium casei LMG S-19264T (=DSM 44701T), isolated from a smear-ripened cheese.</title>
        <authorList>
            <consortium name="US DOE Joint Genome Institute (JGI-PGF)"/>
            <person name="Walter F."/>
            <person name="Albersmeier A."/>
            <person name="Kalinowski J."/>
            <person name="Ruckert C."/>
        </authorList>
    </citation>
    <scope>NUCLEOTIDE SEQUENCE</scope>
    <source>
        <strain evidence="3">VKM Ac-1321</strain>
    </source>
</reference>
<evidence type="ECO:0000256" key="2">
    <source>
        <dbReference type="SAM" id="Phobius"/>
    </source>
</evidence>
<gene>
    <name evidence="3" type="ORF">GCM10017581_013320</name>
</gene>
<feature type="transmembrane region" description="Helical" evidence="2">
    <location>
        <begin position="231"/>
        <end position="252"/>
    </location>
</feature>
<keyword evidence="2" id="KW-0472">Membrane</keyword>
<feature type="transmembrane region" description="Helical" evidence="2">
    <location>
        <begin position="407"/>
        <end position="432"/>
    </location>
</feature>
<feature type="transmembrane region" description="Helical" evidence="2">
    <location>
        <begin position="110"/>
        <end position="130"/>
    </location>
</feature>
<feature type="transmembrane region" description="Helical" evidence="2">
    <location>
        <begin position="156"/>
        <end position="178"/>
    </location>
</feature>
<reference evidence="3" key="2">
    <citation type="submission" date="2023-01" db="EMBL/GenBank/DDBJ databases">
        <authorList>
            <person name="Sun Q."/>
            <person name="Evtushenko L."/>
        </authorList>
    </citation>
    <scope>NUCLEOTIDE SEQUENCE</scope>
    <source>
        <strain evidence="3">VKM Ac-1321</strain>
    </source>
</reference>
<accession>A0A9W6NKB5</accession>
<sequence length="439" mass="44803">MAEYKAMPTTPEDPDEGAQTRLADRETVKLPIQRRTVRGKDPAKRPARRAPLALAAVVNSLWAALVSLVPTLFVVWGLFAMDGADAPLPEVLRLGLAGWLLAHWVPLQTGIGPMSLAPLGLTVIAAWRVYRAGVHTARAIGARAHHRGRPWSPWPAARAGLGVGVVYAVLGAAAALIADHRGVEVSAVRAALTFGAFGLAGGLLGAFAEARGIARLASRTPRVLRDATRTGAVAALLVLGAGAATTGMAVAFSGGDASQIIDDYHTGIAGQIGLVVVCGFFAPDVTAWTASYLVGPGFTIGSETYISAAHVTVGPLPAVPLLAGLPSTPATGYAPLLLGLPLLAALIAGWLLARRSQRLDPDRSWYALLGAAGLAGPVAGALLALVSRAASGSLGASGLSDVGPQSGAVGFVAMFMVAIGALLSTAATKLALRAKRARE</sequence>
<evidence type="ECO:0000256" key="1">
    <source>
        <dbReference type="SAM" id="MobiDB-lite"/>
    </source>
</evidence>
<dbReference type="InterPro" id="IPR045931">
    <property type="entry name" value="DUF6350"/>
</dbReference>
<feature type="transmembrane region" description="Helical" evidence="2">
    <location>
        <begin position="190"/>
        <end position="210"/>
    </location>
</feature>
<feature type="region of interest" description="Disordered" evidence="1">
    <location>
        <begin position="1"/>
        <end position="23"/>
    </location>
</feature>
<dbReference type="EMBL" id="BSFP01000004">
    <property type="protein sequence ID" value="GLK99591.1"/>
    <property type="molecule type" value="Genomic_DNA"/>
</dbReference>
<keyword evidence="4" id="KW-1185">Reference proteome</keyword>
<comment type="caution">
    <text evidence="3">The sequence shown here is derived from an EMBL/GenBank/DDBJ whole genome shotgun (WGS) entry which is preliminary data.</text>
</comment>
<organism evidence="3 4">
    <name type="scientific">Dactylosporangium matsuzakiense</name>
    <dbReference type="NCBI Taxonomy" id="53360"/>
    <lineage>
        <taxon>Bacteria</taxon>
        <taxon>Bacillati</taxon>
        <taxon>Actinomycetota</taxon>
        <taxon>Actinomycetes</taxon>
        <taxon>Micromonosporales</taxon>
        <taxon>Micromonosporaceae</taxon>
        <taxon>Dactylosporangium</taxon>
    </lineage>
</organism>
<protein>
    <submittedName>
        <fullName evidence="3">Uncharacterized protein</fullName>
    </submittedName>
</protein>
<dbReference type="Proteomes" id="UP001143480">
    <property type="component" value="Unassembled WGS sequence"/>
</dbReference>
<proteinExistence type="predicted"/>
<dbReference type="Pfam" id="PF19877">
    <property type="entry name" value="DUF6350"/>
    <property type="match status" value="1"/>
</dbReference>
<feature type="transmembrane region" description="Helical" evidence="2">
    <location>
        <begin position="52"/>
        <end position="79"/>
    </location>
</feature>
<evidence type="ECO:0000313" key="4">
    <source>
        <dbReference type="Proteomes" id="UP001143480"/>
    </source>
</evidence>
<name>A0A9W6NKB5_9ACTN</name>
<keyword evidence="2" id="KW-1133">Transmembrane helix</keyword>
<evidence type="ECO:0000313" key="3">
    <source>
        <dbReference type="EMBL" id="GLK99591.1"/>
    </source>
</evidence>
<feature type="transmembrane region" description="Helical" evidence="2">
    <location>
        <begin position="272"/>
        <end position="293"/>
    </location>
</feature>
<feature type="transmembrane region" description="Helical" evidence="2">
    <location>
        <begin position="332"/>
        <end position="353"/>
    </location>
</feature>
<dbReference type="AlphaFoldDB" id="A0A9W6NKB5"/>